<feature type="compositionally biased region" description="Basic and acidic residues" evidence="15">
    <location>
        <begin position="3088"/>
        <end position="3099"/>
    </location>
</feature>
<feature type="region of interest" description="Disordered" evidence="15">
    <location>
        <begin position="4159"/>
        <end position="4265"/>
    </location>
</feature>
<dbReference type="GO" id="GO:0009734">
    <property type="term" value="P:auxin-activated signaling pathway"/>
    <property type="evidence" value="ECO:0007669"/>
    <property type="project" value="UniProtKB-KW"/>
</dbReference>
<proteinExistence type="inferred from homology"/>
<evidence type="ECO:0000256" key="3">
    <source>
        <dbReference type="ARBA" id="ARBA00022473"/>
    </source>
</evidence>
<keyword evidence="8" id="KW-1133">Transmembrane helix</keyword>
<feature type="compositionally biased region" description="Acidic residues" evidence="15">
    <location>
        <begin position="1492"/>
        <end position="1502"/>
    </location>
</feature>
<dbReference type="Pfam" id="PF00569">
    <property type="entry name" value="ZZ"/>
    <property type="match status" value="1"/>
</dbReference>
<dbReference type="PROSITE" id="PS50135">
    <property type="entry name" value="ZF_ZZ_2"/>
    <property type="match status" value="1"/>
</dbReference>
<feature type="region of interest" description="Disordered" evidence="15">
    <location>
        <begin position="3722"/>
        <end position="3755"/>
    </location>
</feature>
<dbReference type="Pfam" id="PF24079">
    <property type="entry name" value="UBR4"/>
    <property type="match status" value="1"/>
</dbReference>
<dbReference type="InterPro" id="IPR043145">
    <property type="entry name" value="Znf_ZZ_sf"/>
</dbReference>
<name>A0A7I8IWJ2_SPIIN</name>
<feature type="region of interest" description="Disordered" evidence="15">
    <location>
        <begin position="3064"/>
        <end position="3099"/>
    </location>
</feature>
<feature type="region of interest" description="Disordered" evidence="15">
    <location>
        <begin position="4677"/>
        <end position="4704"/>
    </location>
</feature>
<dbReference type="InterPro" id="IPR056530">
    <property type="entry name" value="UBR4-like_dom"/>
</dbReference>
<dbReference type="Pfam" id="PF13764">
    <property type="entry name" value="E3_UbLigase_R4"/>
    <property type="match status" value="2"/>
</dbReference>
<keyword evidence="5" id="KW-0479">Metal-binding</keyword>
<evidence type="ECO:0000259" key="17">
    <source>
        <dbReference type="PROSITE" id="PS51157"/>
    </source>
</evidence>
<dbReference type="SMART" id="SM00291">
    <property type="entry name" value="ZnF_ZZ"/>
    <property type="match status" value="1"/>
</dbReference>
<dbReference type="InterPro" id="IPR025704">
    <property type="entry name" value="E3_Ub_ligase_UBR4_C"/>
</dbReference>
<feature type="region of interest" description="Disordered" evidence="15">
    <location>
        <begin position="1471"/>
        <end position="1518"/>
    </location>
</feature>
<dbReference type="Proteomes" id="UP001189122">
    <property type="component" value="Unassembled WGS sequence"/>
</dbReference>
<feature type="zinc finger region" description="UBR-type" evidence="13">
    <location>
        <begin position="1526"/>
        <end position="1597"/>
    </location>
</feature>
<sequence>MAGISQLLQILRDEKRTPMLVAQKLRSDSARKGLRNFLRVLRSGIEVGEGGRLGVESWSRQQIEATVSVVRPIIAASLSTPVENAEPVVLAILGDSIELCTCLLEKSTFESDNFSLQNALIEVLEIALVEGKMKDFEACKHPGDTIEESLPITSVDLDFMELDDYPKYNFRGVDCLKSQNPRDSVLMVLTSDCFTGFTEQSFPKSFNSVFSLSQYWAVSHVKCLSRLLMLSKEWFLPSSTCKQQAEDVTFCLKLSLSLRVLKLLIHLTKDIPLVGFDADLLCIVACIADGLPNLFKLESELSECESSTAQNSFWSLLLNLLEEFLQFVQIAFCDNVVYHNVRTSMAASILGALDSGLWRYNAYFPQVVMHLLKLIGDIKNQKSQLLDTKKVNVQMPDSLSSCESHIFSCHVNSEVSLLRSYTTEEHLRIIFPSSREWVDDFVHLAYFLHSEGVRSRIKTDIMRLTCAKSIVSDLDSTTSHEEEAIFGDLFSEACRPVGSSDGHDQLPIIAAGFSSSLHVPVIAAAIELLNFLKLCIFSPDWNYTIFSDACKKFSDHHIDNLLSMLLCQTYPDDRPANISGASTSQGTLGHANEVCFELLHNLLVHHVLSTSLEEHLVDQILMVNNGKYMYNDYTLALLAHALISTAGLSGSHLATKIYKAYGNYIIERTKEIFSGCPELTELFGTLPNIFHIEILLMAFHLSNEVEKSALASFVLLSLREVNSPPEGCSTKQLSCWALLVSRLILLLRHLVLHPATCPSWLLLRLRSKLRESSSRSCFSHNSIESYSSWVSIETGKILGDHVSELPVVNSLLPQLIDVAAFPLPASLCRDNDDLQLLSLDCNDMFATFSWILRFWGSRKAEAVEDLLLERYLFMLCWDTWLCVGSFCSQFQLKSDSEIQLSSMPESFLNFGNFLLNHNAITSEGINPSAVVMQVLQQLHSAQVLDCNLDQGWDFLRNGSWLSLVLSVLHAGVWMYSVRNHLSGIDSFWIENSTKDCKFLNAAEGTVISLTESGKLGWLLNFLLSCLKQQLQIFQEAFLYVLDGKRDHRDGFSSLLLFKNVLVVGRGQNDILEKCSSKNFQMNSMFCLLSKLDEVATMENTGITARVLYRCLLHGFPSHSNILVDIIYTVDGLLKIKYFIGDTHFDGNMIHEILESIMTIKSDVIFRSIHGKCDSIYGSIAPSLDGNLDYSSLYELKHILGFLSELNCHDVTDASIHETLIIAALDKAECLRRDQSKADVFNFFLGTGQNAFKAVEKYIEGNKCSSETVNLKVLSFLVDLLTGTSLYPGFKEALQKRLLEIDLSSMSLWLEKRLLGYCVESPGGVISRESSAALRESTMNFLSCIISQPCEMMSRELRSRFVEAMLLSLENAFTLYDLNTAKAFFTSLVQLLGGESPTKKFLERILLLIEKLAEREDLLPNLKFLFSFLGAVLGDSGASKNVTNKISEKLSSSSSFGVESLVSRQISRKNPEALALPRNQETDSTNVDCDATSGDEDEDDGTSDGELASVDKEDEDDSNSERALASLVCTFTSSGSNFMEQHWYFCYTCDLTVSKGCCSVCAKVCHRGHRVVYSRSSRFFCDCGAGGVRGSSCQCLKPRKFAGGSNSTVRSSTSFKSLLPFSEDGDQAPESDSDLDGDVHADVDSSFKFSIPREMLEVLPTLLEDVDAEKHVLRLCSKLAPAVISKRESNLSKEKKVVLGHNKVVSYNTDVFQLKKAFKGGSLDLKIKADYANSRDLKSHLVSGSLVKSLLSTSTRGRLAVGEGDKVAIFDASQLVGQPAVAPVSADKSSVKPVSRNIVRFEIVHLLFNPIVENYLAVAGYEECQVLTLNSRGDVTDRLAIELALQHGYIRRVDWVPGSQVHLLVVTNMFVKIYDLSQDNISPVHYFTLTDDVIVDASIVTVSMGRLCILVLAELGSLFRLELSVEGDVGAKPLNEVIRVQGRDVQPKGHSLYFSPVHRLLFLSYQDGTTLIGRLDASAMSFTEMSAIYEDEEDGKTRPAGLHHWRELLIDNGVFVCFSSIKSNAALSISFGDCELVAQNMRYVSGPVLPLVGITAYKPLSKDKSYCLVLQDDGSLQIYSHVPVSTDKLGAGILNSKVHAGMSTDFPLDFFEKTICITGDIKLSGDAIKNNDSEGAKQRLQSEDGFLESPSPSGFKITVSNLNPDVTMVGIRVQVGNISVNLIPADITVFQRVIKLDEGMRSWYDIPFTTSESLVSDEEFTISIGPTFDGSSVPRIDSLEIYGQSKDEFGWKQKMEAVLNMETHALGANYGITAVRKKCQTMQAASVQEQVLADALNLLSRLYSSCRSWTCSEVEEANLELSKVKCKDLLETIFQSDREPLLQTAASHVLKSIVPRREIYHHVKDTMRLLGVINTLPRLRSRIGVGGAAAGWVIKEFMAQLRAVSRIALHRRSNMVSFLETHGSEVVDGLMEVLWGILDLERPDTQTVNNIVIPSVDLIYCYAECLTLHGSVASGCSVAAAAVLLKKLLFAPYETVQTASSLAISSRLLQVPFPKQMMLAPDDAGENVAAANVPSDVSPATGGNAHVMIEEDANISSVQYCCDGCSTVPILRRRWHCNVCPDFDLCETCYELLDADQLPPPHSKDHPMSAIPIEIDSVGGDGRGVLFAMDELSDTNLIQVATDINMQNSPSSIHVSESIESGDFPPEDQRFVSISASKRAVNSLLLQQLISELKGWMETTPGFRGIPIMQLFYRLFSAVSGPFMDSSQPENLDLRKSCQMGRTSFGEVTILVFMFFTLMLRNWHQPGGESSQVKSAAVAETQEKGSFHIPSNSSFFSRSSDDQEKNEFVSQLTRACSSLRQQAFVNYLMDILQQLVWEFKSSRGSVDNSHGLSTHSGCGSLLTIRKEIPAGNFSPFFSDSYAKAHKSDLFMDYHRLLLENTFRLVYGLVRPEKHDKCLVKEKTHRNSSGKELKLDGYQDVLCGYICNPHTTFVRRYARRLLLHLCGSKTQYYQVRDSWQFSNEVRKLYKLVNKSSGFQNPVPYETSVKLVNKTSELAKVLHQTWDILSFLTDGIFCFGEESVIQTLKLLTLAFYTGKDTSPAALKAEAEDGTGSSKVGSQSSDSKKKRKGDDGSETGSEKSYLDMEQAVGIFYAKEGSVLQRFIDSFLLEWNSTSLRAEAKSVLYGIWHHGKKPFQETLLTALLEKVKILPMYGQNTVEYTELLISLLGKVPDGSGKPHEAEVINQCLTPDVINCIFETLHSQNELLANHPNSRIYSTLGGLVEFDGYYLESDPCIACSCPEVPYSRMKLESLKSETKFTDNRIIVKCTGSHTIQTVTMNVHDARKSRSVKVLNLYYNNTPVADLSELKNNWSMWKRAKSCHLAFNQTELKVDFPIPITACNFMIELDSFYESLQASSLESLQCPRCSRSVTDKHGICSHCHENAYQCRQCRNINYENLNSFLCNECGYSKYGRFEFNFMAKPSFVFDDIENDEDMKKVLAAIESESENAHRRYQQLLGFKKPLLKLVSSIGEHEIDSQQKDTVQQMVVSLPGPSCKINRKIALLGVLYGEKCKGAFDSVSKSVQMLQGLRQVLMSYLNQKGSDKTVPPSRLAVSRLPNNCYGCAATFATQCMELLQVLSKNANCRKQLVGLGVLSELFENNIHQGPRRPGDANAVAELNNLIQKKVMYCLEHHRSMDISQATREELFLLSETCSLVDESWEARLRVSFKLLFSSIKFGAKHPAISEHVILPCLRIVSQACTPPKTDKSEKEEETGKSGSLQSKNDPSVDSSVPSSKLSSELSEKSWDGGNGQDIPLLSYSEWERGASYLDFVRRQYRFSQSAKSFKSAAEYFELFFKMIESEAARLFLTAKGCLATLCRLITEEVSSIHHSCYRFMRAELISQILEALLVIRGLILQKTKLISDCNRLLKELLDGFLLESSENKRLFTCACISGLQIHSKERKGRTSLFILEQLCNVICPSKPEPVYLLNLNKSHTQEEFIRGSMTKNPYSSNEIGLLMRDVKNKICNQLDLLGLLEDDYGMELLVAGNIISLDLSIAQVYEQVWKKSYAQSQNAVSGSALLSSVGITSGSECPPMTVTYRLQGLDGEATEPMIKELEEDREESQDPEVEFAIAGAVRECGGLEVILSMIQRLSEEDLKSNQEELSSVLNLLMYCCKIRENRRALLQLGALGCSLRPPGAPSPWMPWNPQRVSSSSSRTSPWKPTTPTSASPRRRRSGPPPPPRRAGEEEQAKIVLMFLERLSHPSGTKKSHKQQRNDEMGAPGEPPGREHGPAGGEAEERPGGLRQGLRVPQDELLWGEAQGHHPPQGHHRRRRPPPEGEFPPSTRAAMAGFKLSAEWAQSLKLPSVPLILSMLRGISRGHQPTQACIDEAGLLPLLHALEGNLLDTLSDKETTGDGFLGEKVRSLRHATRDEMRRRALRKRQELLQGLGMRQEVASDGGERIVVSRPSIEGLEEVEEEEEDGLACMVCREGYSLRPGDALGRAGDCVYTTVSHFNVIHFQCHHEAKRADAALKNPKKEWEGAALRNNETLCNSVFPSGAPPSPSPSTSATSTSTGRTSPPSAAPTAASASSPLMLARFATGASFSADSRGGGKESNARFLPFMVQMAAHLLEQGSSSGQQRRTLARSVAAYLTPRRHLRLRLVPAPRHLPAARPAPRLRAAAAGARPPRRALRRRQADPRLRGADRAAAVLLQAAAQSGRRGSGSNSSSSSSSGRGSGGGGLERWELAMKERLGNVKEMAGFSKELLPWLEDMTSAESLQEAFDVMGLLGDVLSAGDYPHCEAFVAAAVQKN</sequence>
<dbReference type="Gene3D" id="3.30.60.90">
    <property type="match status" value="1"/>
</dbReference>
<keyword evidence="3" id="KW-0217">Developmental protein</keyword>
<accession>A0A7I8IWJ2</accession>
<dbReference type="GO" id="GO:0009506">
    <property type="term" value="C:plasmodesma"/>
    <property type="evidence" value="ECO:0007669"/>
    <property type="project" value="TreeGrafter"/>
</dbReference>
<evidence type="ECO:0000256" key="6">
    <source>
        <dbReference type="ARBA" id="ARBA00022771"/>
    </source>
</evidence>
<comment type="subcellular location">
    <subcellularLocation>
        <location evidence="1">Membrane</location>
        <topology evidence="1">Multi-pass membrane protein</topology>
    </subcellularLocation>
</comment>
<evidence type="ECO:0000256" key="1">
    <source>
        <dbReference type="ARBA" id="ARBA00004141"/>
    </source>
</evidence>
<dbReference type="SMART" id="SM00396">
    <property type="entry name" value="ZnF_UBR1"/>
    <property type="match status" value="1"/>
</dbReference>
<keyword evidence="6 12" id="KW-0863">Zinc-finger</keyword>
<dbReference type="GO" id="GO:0016020">
    <property type="term" value="C:membrane"/>
    <property type="evidence" value="ECO:0007669"/>
    <property type="project" value="UniProtKB-SubCell"/>
</dbReference>
<feature type="compositionally biased region" description="Low complexity" evidence="15">
    <location>
        <begin position="4627"/>
        <end position="4648"/>
    </location>
</feature>
<dbReference type="EMBL" id="LR743593">
    <property type="protein sequence ID" value="CAA2621830.1"/>
    <property type="molecule type" value="Genomic_DNA"/>
</dbReference>
<reference evidence="18 19" key="1">
    <citation type="submission" date="2019-12" db="EMBL/GenBank/DDBJ databases">
        <authorList>
            <person name="Scholz U."/>
            <person name="Mascher M."/>
            <person name="Fiebig A."/>
        </authorList>
    </citation>
    <scope>NUCLEOTIDE SEQUENCE</scope>
</reference>
<feature type="compositionally biased region" description="Low complexity" evidence="15">
    <location>
        <begin position="4173"/>
        <end position="4191"/>
    </location>
</feature>
<evidence type="ECO:0000256" key="15">
    <source>
        <dbReference type="SAM" id="MobiDB-lite"/>
    </source>
</evidence>
<dbReference type="InterPro" id="IPR036322">
    <property type="entry name" value="WD40_repeat_dom_sf"/>
</dbReference>
<evidence type="ECO:0000313" key="18">
    <source>
        <dbReference type="EMBL" id="CAA2621830.1"/>
    </source>
</evidence>
<evidence type="ECO:0000256" key="12">
    <source>
        <dbReference type="PROSITE-ProRule" id="PRU00228"/>
    </source>
</evidence>
<feature type="region of interest" description="UBR4 E3 catalytic module" evidence="14">
    <location>
        <begin position="4326"/>
        <end position="4774"/>
    </location>
</feature>
<feature type="region of interest" description="Disordered" evidence="15">
    <location>
        <begin position="4513"/>
        <end position="4550"/>
    </location>
</feature>
<evidence type="ECO:0000256" key="13">
    <source>
        <dbReference type="PROSITE-ProRule" id="PRU00508"/>
    </source>
</evidence>
<dbReference type="CDD" id="cd19681">
    <property type="entry name" value="UBR-box_BIG_like"/>
    <property type="match status" value="1"/>
</dbReference>
<dbReference type="GO" id="GO:0008270">
    <property type="term" value="F:zinc ion binding"/>
    <property type="evidence" value="ECO:0007669"/>
    <property type="project" value="UniProtKB-KW"/>
</dbReference>
<feature type="compositionally biased region" description="Basic and acidic residues" evidence="15">
    <location>
        <begin position="3724"/>
        <end position="3735"/>
    </location>
</feature>
<dbReference type="PROSITE" id="PS52043">
    <property type="entry name" value="UBR4_E3"/>
    <property type="match status" value="1"/>
</dbReference>
<dbReference type="GO" id="GO:0005829">
    <property type="term" value="C:cytosol"/>
    <property type="evidence" value="ECO:0007669"/>
    <property type="project" value="TreeGrafter"/>
</dbReference>
<protein>
    <recommendedName>
        <fullName evidence="11">Auxin transport protein BIG</fullName>
    </recommendedName>
</protein>
<dbReference type="InterPro" id="IPR000433">
    <property type="entry name" value="Znf_ZZ"/>
</dbReference>
<organism evidence="18">
    <name type="scientific">Spirodela intermedia</name>
    <name type="common">Intermediate duckweed</name>
    <dbReference type="NCBI Taxonomy" id="51605"/>
    <lineage>
        <taxon>Eukaryota</taxon>
        <taxon>Viridiplantae</taxon>
        <taxon>Streptophyta</taxon>
        <taxon>Embryophyta</taxon>
        <taxon>Tracheophyta</taxon>
        <taxon>Spermatophyta</taxon>
        <taxon>Magnoliopsida</taxon>
        <taxon>Liliopsida</taxon>
        <taxon>Araceae</taxon>
        <taxon>Lemnoideae</taxon>
        <taxon>Spirodela</taxon>
    </lineage>
</organism>
<evidence type="ECO:0000259" key="16">
    <source>
        <dbReference type="PROSITE" id="PS50135"/>
    </source>
</evidence>
<dbReference type="PANTHER" id="PTHR21725:SF1">
    <property type="entry name" value="E3 UBIQUITIN-PROTEIN LIGASE UBR4"/>
    <property type="match status" value="1"/>
</dbReference>
<evidence type="ECO:0000256" key="5">
    <source>
        <dbReference type="ARBA" id="ARBA00022723"/>
    </source>
</evidence>
<keyword evidence="19" id="KW-1185">Reference proteome</keyword>
<evidence type="ECO:0000256" key="9">
    <source>
        <dbReference type="ARBA" id="ARBA00023136"/>
    </source>
</evidence>
<keyword evidence="9" id="KW-0472">Membrane</keyword>
<gene>
    <name evidence="18" type="ORF">SI7747_06007906</name>
</gene>
<evidence type="ECO:0000256" key="2">
    <source>
        <dbReference type="ARBA" id="ARBA00009970"/>
    </source>
</evidence>
<keyword evidence="10" id="KW-0927">Auxin signaling pathway</keyword>
<comment type="similarity">
    <text evidence="2 14">Belongs to the UBR4 family.</text>
</comment>
<dbReference type="InterPro" id="IPR003126">
    <property type="entry name" value="Znf_UBR"/>
</dbReference>
<evidence type="ECO:0000256" key="4">
    <source>
        <dbReference type="ARBA" id="ARBA00022692"/>
    </source>
</evidence>
<dbReference type="CDD" id="cd02249">
    <property type="entry name" value="ZZ"/>
    <property type="match status" value="1"/>
</dbReference>
<evidence type="ECO:0000256" key="10">
    <source>
        <dbReference type="ARBA" id="ARBA00023294"/>
    </source>
</evidence>
<feature type="compositionally biased region" description="Low complexity" evidence="15">
    <location>
        <begin position="4527"/>
        <end position="4550"/>
    </location>
</feature>
<keyword evidence="7" id="KW-0862">Zinc</keyword>
<dbReference type="FunFam" id="3.30.60.90:FF:000010">
    <property type="entry name" value="auxin transport protein BIG"/>
    <property type="match status" value="1"/>
</dbReference>
<evidence type="ECO:0000256" key="11">
    <source>
        <dbReference type="ARBA" id="ARBA00070858"/>
    </source>
</evidence>
<dbReference type="GO" id="GO:0009926">
    <property type="term" value="P:auxin polar transport"/>
    <property type="evidence" value="ECO:0007669"/>
    <property type="project" value="TreeGrafter"/>
</dbReference>
<feature type="region of interest" description="Disordered" evidence="15">
    <location>
        <begin position="4280"/>
        <end position="4306"/>
    </location>
</feature>
<evidence type="ECO:0000256" key="14">
    <source>
        <dbReference type="PROSITE-ProRule" id="PRU01388"/>
    </source>
</evidence>
<dbReference type="PROSITE" id="PS51157">
    <property type="entry name" value="ZF_UBR"/>
    <property type="match status" value="1"/>
</dbReference>
<evidence type="ECO:0000313" key="19">
    <source>
        <dbReference type="Proteomes" id="UP001189122"/>
    </source>
</evidence>
<dbReference type="InterPro" id="IPR045189">
    <property type="entry name" value="UBR4-like"/>
</dbReference>
<dbReference type="EMBL" id="CACRZD030000006">
    <property type="protein sequence ID" value="CAA6661511.1"/>
    <property type="molecule type" value="Genomic_DNA"/>
</dbReference>
<dbReference type="PANTHER" id="PTHR21725">
    <property type="entry name" value="E3 UBIQUITIN-PROTEIN LIGASE UBR4"/>
    <property type="match status" value="1"/>
</dbReference>
<evidence type="ECO:0000256" key="7">
    <source>
        <dbReference type="ARBA" id="ARBA00022833"/>
    </source>
</evidence>
<feature type="region of interest" description="Disordered" evidence="15">
    <location>
        <begin position="4627"/>
        <end position="4665"/>
    </location>
</feature>
<feature type="compositionally biased region" description="Low complexity" evidence="15">
    <location>
        <begin position="4677"/>
        <end position="4696"/>
    </location>
</feature>
<keyword evidence="4" id="KW-0812">Transmembrane</keyword>
<evidence type="ECO:0000256" key="8">
    <source>
        <dbReference type="ARBA" id="ARBA00022989"/>
    </source>
</evidence>
<dbReference type="SUPFAM" id="SSF50978">
    <property type="entry name" value="WD40 repeat-like"/>
    <property type="match status" value="1"/>
</dbReference>
<feature type="compositionally biased region" description="Low complexity" evidence="15">
    <location>
        <begin position="3745"/>
        <end position="3755"/>
    </location>
</feature>
<dbReference type="SUPFAM" id="SSF57850">
    <property type="entry name" value="RING/U-box"/>
    <property type="match status" value="1"/>
</dbReference>
<feature type="compositionally biased region" description="Basic and acidic residues" evidence="15">
    <location>
        <begin position="4247"/>
        <end position="4263"/>
    </location>
</feature>
<feature type="domain" description="ZZ-type" evidence="16">
    <location>
        <begin position="2556"/>
        <end position="2615"/>
    </location>
</feature>
<dbReference type="PROSITE" id="PS01357">
    <property type="entry name" value="ZF_ZZ_1"/>
    <property type="match status" value="1"/>
</dbReference>
<feature type="domain" description="UBR-type" evidence="17">
    <location>
        <begin position="1526"/>
        <end position="1597"/>
    </location>
</feature>